<comment type="caution">
    <text evidence="1">The sequence shown here is derived from an EMBL/GenBank/DDBJ whole genome shotgun (WGS) entry which is preliminary data.</text>
</comment>
<dbReference type="Proteomes" id="UP000289738">
    <property type="component" value="Chromosome A02"/>
</dbReference>
<sequence>MVPHHHHYVLFNILFSSFKSSNEKVSLFSYHISRSTRFLPFQRVSLAAASCNVILVGTLRRYKGAGGGGLAMMVTPVVGEADVRRIGRSEIPFQTFNGILGMNGGYHGVESRNHQ</sequence>
<accession>A0A445EHY3</accession>
<keyword evidence="2" id="KW-1185">Reference proteome</keyword>
<dbReference type="AlphaFoldDB" id="A0A445EHY3"/>
<protein>
    <submittedName>
        <fullName evidence="1">Uncharacterized protein</fullName>
    </submittedName>
</protein>
<evidence type="ECO:0000313" key="1">
    <source>
        <dbReference type="EMBL" id="RYR74963.1"/>
    </source>
</evidence>
<organism evidence="1 2">
    <name type="scientific">Arachis hypogaea</name>
    <name type="common">Peanut</name>
    <dbReference type="NCBI Taxonomy" id="3818"/>
    <lineage>
        <taxon>Eukaryota</taxon>
        <taxon>Viridiplantae</taxon>
        <taxon>Streptophyta</taxon>
        <taxon>Embryophyta</taxon>
        <taxon>Tracheophyta</taxon>
        <taxon>Spermatophyta</taxon>
        <taxon>Magnoliopsida</taxon>
        <taxon>eudicotyledons</taxon>
        <taxon>Gunneridae</taxon>
        <taxon>Pentapetalae</taxon>
        <taxon>rosids</taxon>
        <taxon>fabids</taxon>
        <taxon>Fabales</taxon>
        <taxon>Fabaceae</taxon>
        <taxon>Papilionoideae</taxon>
        <taxon>50 kb inversion clade</taxon>
        <taxon>dalbergioids sensu lato</taxon>
        <taxon>Dalbergieae</taxon>
        <taxon>Pterocarpus clade</taxon>
        <taxon>Arachis</taxon>
    </lineage>
</organism>
<proteinExistence type="predicted"/>
<evidence type="ECO:0000313" key="2">
    <source>
        <dbReference type="Proteomes" id="UP000289738"/>
    </source>
</evidence>
<reference evidence="1 2" key="1">
    <citation type="submission" date="2019-01" db="EMBL/GenBank/DDBJ databases">
        <title>Sequencing of cultivated peanut Arachis hypogaea provides insights into genome evolution and oil improvement.</title>
        <authorList>
            <person name="Chen X."/>
        </authorList>
    </citation>
    <scope>NUCLEOTIDE SEQUENCE [LARGE SCALE GENOMIC DNA]</scope>
    <source>
        <strain evidence="2">cv. Fuhuasheng</strain>
        <tissue evidence="1">Leaves</tissue>
    </source>
</reference>
<dbReference type="EMBL" id="SDMP01000002">
    <property type="protein sequence ID" value="RYR74963.1"/>
    <property type="molecule type" value="Genomic_DNA"/>
</dbReference>
<gene>
    <name evidence="1" type="ORF">Ahy_A02g009686</name>
</gene>
<name>A0A445EHY3_ARAHY</name>